<evidence type="ECO:0000256" key="1">
    <source>
        <dbReference type="SAM" id="SignalP"/>
    </source>
</evidence>
<name>A0A3B0AWP7_9BACL</name>
<organism evidence="2 3">
    <name type="scientific">Paenibacillus ginsengarvi</name>
    <dbReference type="NCBI Taxonomy" id="400777"/>
    <lineage>
        <taxon>Bacteria</taxon>
        <taxon>Bacillati</taxon>
        <taxon>Bacillota</taxon>
        <taxon>Bacilli</taxon>
        <taxon>Bacillales</taxon>
        <taxon>Paenibacillaceae</taxon>
        <taxon>Paenibacillus</taxon>
    </lineage>
</organism>
<keyword evidence="1" id="KW-0732">Signal</keyword>
<keyword evidence="3" id="KW-1185">Reference proteome</keyword>
<comment type="caution">
    <text evidence="2">The sequence shown here is derived from an EMBL/GenBank/DDBJ whole genome shotgun (WGS) entry which is preliminary data.</text>
</comment>
<proteinExistence type="predicted"/>
<gene>
    <name evidence="2" type="ORF">D7M11_33685</name>
</gene>
<dbReference type="AlphaFoldDB" id="A0A3B0AWP7"/>
<sequence length="246" mass="27311">MRKWMFGLVCGFILTLLTAAVPSSTIQGTLFPSMVTIHNGKDVEAIDVSGDNGVINYKNKAYIPLRLFSEKMGASVGYEPGSEATNWAHKIDIYQGKPVIEWRLKRVGELVANCAPGVPFFISPGGAYENDQAFYAQIHNNMKEDISVSPIELTFQVRVKDGHEVVYSHKLPPFSGVIPSSFAYIASFTWDHTGMDGKEVPPGDYFIELVRPSTVNYQVLDNNEQKTVKIEREGGCNLGYYGVTFK</sequence>
<feature type="signal peptide" evidence="1">
    <location>
        <begin position="1"/>
        <end position="19"/>
    </location>
</feature>
<evidence type="ECO:0000313" key="2">
    <source>
        <dbReference type="EMBL" id="RKN64599.1"/>
    </source>
</evidence>
<protein>
    <recommendedName>
        <fullName evidence="4">Copper amine oxidase-like N-terminal domain-containing protein</fullName>
    </recommendedName>
</protein>
<dbReference type="RefSeq" id="WP_120751667.1">
    <property type="nucleotide sequence ID" value="NZ_RBAH01000041.1"/>
</dbReference>
<dbReference type="OrthoDB" id="2597123at2"/>
<evidence type="ECO:0008006" key="4">
    <source>
        <dbReference type="Google" id="ProtNLM"/>
    </source>
</evidence>
<dbReference type="Proteomes" id="UP000282311">
    <property type="component" value="Unassembled WGS sequence"/>
</dbReference>
<dbReference type="EMBL" id="RBAH01000041">
    <property type="protein sequence ID" value="RKN64599.1"/>
    <property type="molecule type" value="Genomic_DNA"/>
</dbReference>
<evidence type="ECO:0000313" key="3">
    <source>
        <dbReference type="Proteomes" id="UP000282311"/>
    </source>
</evidence>
<feature type="chain" id="PRO_5039652238" description="Copper amine oxidase-like N-terminal domain-containing protein" evidence="1">
    <location>
        <begin position="20"/>
        <end position="246"/>
    </location>
</feature>
<reference evidence="2 3" key="1">
    <citation type="journal article" date="2007" name="Int. J. Syst. Evol. Microbiol.">
        <title>Paenibacillus ginsengarvi sp. nov., isolated from soil from ginseng cultivation.</title>
        <authorList>
            <person name="Yoon M.H."/>
            <person name="Ten L.N."/>
            <person name="Im W.T."/>
        </authorList>
    </citation>
    <scope>NUCLEOTIDE SEQUENCE [LARGE SCALE GENOMIC DNA]</scope>
    <source>
        <strain evidence="2 3">KCTC 13059</strain>
    </source>
</reference>
<accession>A0A3B0AWP7</accession>